<protein>
    <submittedName>
        <fullName evidence="2">Uncharacterized protein</fullName>
    </submittedName>
</protein>
<feature type="transmembrane region" description="Helical" evidence="1">
    <location>
        <begin position="12"/>
        <end position="36"/>
    </location>
</feature>
<proteinExistence type="predicted"/>
<keyword evidence="1" id="KW-1133">Transmembrane helix</keyword>
<comment type="caution">
    <text evidence="2">The sequence shown here is derived from an EMBL/GenBank/DDBJ whole genome shotgun (WGS) entry which is preliminary data.</text>
</comment>
<sequence length="99" mass="10894">MDTPNRWRPPDLASWRVFSVIVALLLGALALEIALSPHWTDPFRAFETWVLVGVGLGMACRAVGGWLARRNRPGQKTLRRLSLAMWLAAALGGLVGLLF</sequence>
<feature type="transmembrane region" description="Helical" evidence="1">
    <location>
        <begin position="48"/>
        <end position="68"/>
    </location>
</feature>
<dbReference type="EMBL" id="JANTYZ010000007">
    <property type="protein sequence ID" value="MCS3865925.1"/>
    <property type="molecule type" value="Genomic_DNA"/>
</dbReference>
<evidence type="ECO:0000313" key="2">
    <source>
        <dbReference type="EMBL" id="MCS3865925.1"/>
    </source>
</evidence>
<evidence type="ECO:0000313" key="3">
    <source>
        <dbReference type="Proteomes" id="UP001155034"/>
    </source>
</evidence>
<dbReference type="RefSeq" id="WP_118831018.1">
    <property type="nucleotide sequence ID" value="NZ_CP030364.1"/>
</dbReference>
<accession>A0A9X2R7X6</accession>
<dbReference type="AlphaFoldDB" id="A0A9X2R7X6"/>
<reference evidence="2" key="1">
    <citation type="submission" date="2022-08" db="EMBL/GenBank/DDBJ databases">
        <title>Genomic Encyclopedia of Type Strains, Phase V (KMG-V): Genome sequencing to study the core and pangenomes of soil and plant-associated prokaryotes.</title>
        <authorList>
            <person name="Whitman W."/>
        </authorList>
    </citation>
    <scope>NUCLEOTIDE SEQUENCE</scope>
    <source>
        <strain evidence="2">SP2016B</strain>
    </source>
</reference>
<gene>
    <name evidence="2" type="ORF">GGP82_002489</name>
</gene>
<organism evidence="2 3">
    <name type="scientific">Salinibacter ruber</name>
    <dbReference type="NCBI Taxonomy" id="146919"/>
    <lineage>
        <taxon>Bacteria</taxon>
        <taxon>Pseudomonadati</taxon>
        <taxon>Rhodothermota</taxon>
        <taxon>Rhodothermia</taxon>
        <taxon>Rhodothermales</taxon>
        <taxon>Salinibacteraceae</taxon>
        <taxon>Salinibacter</taxon>
    </lineage>
</organism>
<keyword evidence="1" id="KW-0472">Membrane</keyword>
<feature type="transmembrane region" description="Helical" evidence="1">
    <location>
        <begin position="80"/>
        <end position="98"/>
    </location>
</feature>
<dbReference type="Proteomes" id="UP001155034">
    <property type="component" value="Unassembled WGS sequence"/>
</dbReference>
<evidence type="ECO:0000256" key="1">
    <source>
        <dbReference type="SAM" id="Phobius"/>
    </source>
</evidence>
<name>A0A9X2R7X6_9BACT</name>
<keyword evidence="1" id="KW-0812">Transmembrane</keyword>